<keyword evidence="2" id="KW-0732">Signal</keyword>
<reference evidence="5" key="1">
    <citation type="journal article" date="2019" name="Int. J. Syst. Evol. Microbiol.">
        <title>The Global Catalogue of Microorganisms (GCM) 10K type strain sequencing project: providing services to taxonomists for standard genome sequencing and annotation.</title>
        <authorList>
            <consortium name="The Broad Institute Genomics Platform"/>
            <consortium name="The Broad Institute Genome Sequencing Center for Infectious Disease"/>
            <person name="Wu L."/>
            <person name="Ma J."/>
        </authorList>
    </citation>
    <scope>NUCLEOTIDE SEQUENCE [LARGE SCALE GENOMIC DNA]</scope>
    <source>
        <strain evidence="5">JCM 16703</strain>
    </source>
</reference>
<keyword evidence="5" id="KW-1185">Reference proteome</keyword>
<protein>
    <submittedName>
        <fullName evidence="4">Polysaccharide deacetylase family protein</fullName>
    </submittedName>
</protein>
<dbReference type="Pfam" id="PF01522">
    <property type="entry name" value="Polysacc_deac_1"/>
    <property type="match status" value="1"/>
</dbReference>
<evidence type="ECO:0000256" key="1">
    <source>
        <dbReference type="ARBA" id="ARBA00004613"/>
    </source>
</evidence>
<dbReference type="CDD" id="cd10918">
    <property type="entry name" value="CE4_NodB_like_5s_6s"/>
    <property type="match status" value="1"/>
</dbReference>
<proteinExistence type="predicted"/>
<sequence length="255" mass="27275">MLMYHSIGGPMPDRLSELSVPAPRLREHLDALRSAGYRLLGLDAALAARAAGERVVALTFDDGYPDFLHAALPILEEHDAGATLYVPTRHLGGRTTWLPDADLPLLDAEEVAAIARRPGIEVGSHAARHVPLDVLPAGDLMTEVAESAAVLGELVDGPVAGFCYPHGYHAPAVRSAVRAAGFTHACAIGHRVSPPGEDPWALSRLLAGPQHDAAALLDLVEQRVVPGGAAFRAVAGPPWRWTRRVVHRTTGRWWT</sequence>
<accession>A0ABP7XP93</accession>
<evidence type="ECO:0000313" key="5">
    <source>
        <dbReference type="Proteomes" id="UP001501495"/>
    </source>
</evidence>
<feature type="domain" description="NodB homology" evidence="3">
    <location>
        <begin position="54"/>
        <end position="255"/>
    </location>
</feature>
<evidence type="ECO:0000256" key="2">
    <source>
        <dbReference type="ARBA" id="ARBA00022729"/>
    </source>
</evidence>
<dbReference type="PANTHER" id="PTHR34216:SF3">
    <property type="entry name" value="POLY-BETA-1,6-N-ACETYL-D-GLUCOSAMINE N-DEACETYLASE"/>
    <property type="match status" value="1"/>
</dbReference>
<dbReference type="SUPFAM" id="SSF88713">
    <property type="entry name" value="Glycoside hydrolase/deacetylase"/>
    <property type="match status" value="1"/>
</dbReference>
<gene>
    <name evidence="4" type="ORF">GCM10022215_26820</name>
</gene>
<organism evidence="4 5">
    <name type="scientific">Nocardioides fonticola</name>
    <dbReference type="NCBI Taxonomy" id="450363"/>
    <lineage>
        <taxon>Bacteria</taxon>
        <taxon>Bacillati</taxon>
        <taxon>Actinomycetota</taxon>
        <taxon>Actinomycetes</taxon>
        <taxon>Propionibacteriales</taxon>
        <taxon>Nocardioidaceae</taxon>
        <taxon>Nocardioides</taxon>
    </lineage>
</organism>
<dbReference type="InterPro" id="IPR051398">
    <property type="entry name" value="Polysacch_Deacetylase"/>
</dbReference>
<dbReference type="InterPro" id="IPR011330">
    <property type="entry name" value="Glyco_hydro/deAcase_b/a-brl"/>
</dbReference>
<evidence type="ECO:0000259" key="3">
    <source>
        <dbReference type="PROSITE" id="PS51677"/>
    </source>
</evidence>
<name>A0ABP7XP93_9ACTN</name>
<dbReference type="Gene3D" id="3.20.20.370">
    <property type="entry name" value="Glycoside hydrolase/deacetylase"/>
    <property type="match status" value="1"/>
</dbReference>
<evidence type="ECO:0000313" key="4">
    <source>
        <dbReference type="EMBL" id="GAA4121688.1"/>
    </source>
</evidence>
<dbReference type="InterPro" id="IPR002509">
    <property type="entry name" value="NODB_dom"/>
</dbReference>
<dbReference type="PROSITE" id="PS51677">
    <property type="entry name" value="NODB"/>
    <property type="match status" value="1"/>
</dbReference>
<comment type="subcellular location">
    <subcellularLocation>
        <location evidence="1">Secreted</location>
    </subcellularLocation>
</comment>
<dbReference type="EMBL" id="BAAAZH010000020">
    <property type="protein sequence ID" value="GAA4121688.1"/>
    <property type="molecule type" value="Genomic_DNA"/>
</dbReference>
<dbReference type="Proteomes" id="UP001501495">
    <property type="component" value="Unassembled WGS sequence"/>
</dbReference>
<comment type="caution">
    <text evidence="4">The sequence shown here is derived from an EMBL/GenBank/DDBJ whole genome shotgun (WGS) entry which is preliminary data.</text>
</comment>
<dbReference type="PANTHER" id="PTHR34216">
    <property type="match status" value="1"/>
</dbReference>